<evidence type="ECO:0000256" key="1">
    <source>
        <dbReference type="SAM" id="MobiDB-lite"/>
    </source>
</evidence>
<dbReference type="CDD" id="cd17470">
    <property type="entry name" value="T3SS_Flik_C"/>
    <property type="match status" value="1"/>
</dbReference>
<name>B6IQD7_RHOCS</name>
<feature type="region of interest" description="Disordered" evidence="1">
    <location>
        <begin position="1"/>
        <end position="36"/>
    </location>
</feature>
<feature type="compositionally biased region" description="Gly residues" evidence="1">
    <location>
        <begin position="370"/>
        <end position="382"/>
    </location>
</feature>
<feature type="domain" description="Flagellar hook-length control protein-like C-terminal" evidence="2">
    <location>
        <begin position="297"/>
        <end position="373"/>
    </location>
</feature>
<dbReference type="HOGENOM" id="CLU_653595_0_0_5"/>
<accession>B6IQD7</accession>
<evidence type="ECO:0000259" key="2">
    <source>
        <dbReference type="Pfam" id="PF02120"/>
    </source>
</evidence>
<keyword evidence="4" id="KW-1185">Reference proteome</keyword>
<feature type="compositionally biased region" description="Low complexity" evidence="1">
    <location>
        <begin position="26"/>
        <end position="36"/>
    </location>
</feature>
<evidence type="ECO:0000313" key="3">
    <source>
        <dbReference type="EMBL" id="ACI97673.1"/>
    </source>
</evidence>
<evidence type="ECO:0000313" key="4">
    <source>
        <dbReference type="Proteomes" id="UP000001591"/>
    </source>
</evidence>
<dbReference type="Proteomes" id="UP000001591">
    <property type="component" value="Chromosome"/>
</dbReference>
<feature type="region of interest" description="Disordered" evidence="1">
    <location>
        <begin position="367"/>
        <end position="387"/>
    </location>
</feature>
<dbReference type="EMBL" id="CP000613">
    <property type="protein sequence ID" value="ACI97673.1"/>
    <property type="molecule type" value="Genomic_DNA"/>
</dbReference>
<dbReference type="InterPro" id="IPR021136">
    <property type="entry name" value="Flagellar_hook_control-like_C"/>
</dbReference>
<gene>
    <name evidence="3" type="primary">fliK</name>
    <name evidence="3" type="ordered locus">RC1_0224</name>
</gene>
<dbReference type="Gene3D" id="3.30.750.140">
    <property type="match status" value="1"/>
</dbReference>
<organism evidence="3 4">
    <name type="scientific">Rhodospirillum centenum (strain ATCC 51521 / SW)</name>
    <dbReference type="NCBI Taxonomy" id="414684"/>
    <lineage>
        <taxon>Bacteria</taxon>
        <taxon>Pseudomonadati</taxon>
        <taxon>Pseudomonadota</taxon>
        <taxon>Alphaproteobacteria</taxon>
        <taxon>Rhodospirillales</taxon>
        <taxon>Rhodospirillaceae</taxon>
        <taxon>Rhodospirillum</taxon>
    </lineage>
</organism>
<reference evidence="3 4" key="1">
    <citation type="journal article" date="2010" name="BMC Genomics">
        <title>Metabolic flexibility revealed in the genome of the cyst-forming alpha-1 proteobacterium Rhodospirillum centenum.</title>
        <authorList>
            <person name="Lu Y.K."/>
            <person name="Marden J."/>
            <person name="Han M."/>
            <person name="Swingley W.D."/>
            <person name="Mastrian S.D."/>
            <person name="Chowdhury S.R."/>
            <person name="Hao J."/>
            <person name="Helmy T."/>
            <person name="Kim S."/>
            <person name="Kurdoglu A.A."/>
            <person name="Matthies H.J."/>
            <person name="Rollo D."/>
            <person name="Stothard P."/>
            <person name="Blankenship R.E."/>
            <person name="Bauer C.E."/>
            <person name="Touchman J.W."/>
        </authorList>
    </citation>
    <scope>NUCLEOTIDE SEQUENCE [LARGE SCALE GENOMIC DNA]</scope>
    <source>
        <strain evidence="4">ATCC 51521 / SW</strain>
    </source>
</reference>
<keyword evidence="3" id="KW-0966">Cell projection</keyword>
<sequence length="420" mass="40842">MLPIPIQTAPSGTASAAAGQSGGAVQGSNGTASAGGAAASGATGIAGFLAALALVQPQGDGEGAAVAGQPRRARPTEGEATGLEGQAPLVAPFPMIALAPVVPAESTSVSASGGVLLQAAPAVSSGTAPAPVVGMPAHRQGGQGIAGVPPDAGGTTLSGPSGSVDAVPGTVPSTAPAPLQETASRAGQPAGRDGAERQTRADSAVQSLAAAVRPPVRAAATGAEVVRPAASVDAAATLADGTATLLPDAVAPAAAAVAPTVVAGDAARAAAVHQAGRAGAPGPAAQIHVQIERAVADGGPRSFTVHLEPEELGRVEVKLEFQDGRLHALVMADRPQTLDLLQRDARLLERSMEQGGLRLQQDGLQFSLREGGGQNGGQGASQGGDPLHRGARLLAAVGETAGPADPVRSRAVDGLIDIQV</sequence>
<keyword evidence="3" id="KW-0282">Flagellum</keyword>
<proteinExistence type="predicted"/>
<dbReference type="Pfam" id="PF02120">
    <property type="entry name" value="Flg_hook"/>
    <property type="match status" value="1"/>
</dbReference>
<feature type="region of interest" description="Disordered" evidence="1">
    <location>
        <begin position="125"/>
        <end position="208"/>
    </location>
</feature>
<protein>
    <submittedName>
        <fullName evidence="3">Flagellar hook-length control protein FliK, putative</fullName>
    </submittedName>
</protein>
<feature type="compositionally biased region" description="Low complexity" evidence="1">
    <location>
        <begin position="7"/>
        <end position="19"/>
    </location>
</feature>
<dbReference type="OrthoDB" id="7203912at2"/>
<dbReference type="InterPro" id="IPR038610">
    <property type="entry name" value="FliK-like_C_sf"/>
</dbReference>
<feature type="region of interest" description="Disordered" evidence="1">
    <location>
        <begin position="60"/>
        <end position="80"/>
    </location>
</feature>
<dbReference type="AlphaFoldDB" id="B6IQD7"/>
<dbReference type="STRING" id="414684.RC1_0224"/>
<dbReference type="eggNOG" id="COG3144">
    <property type="taxonomic scope" value="Bacteria"/>
</dbReference>
<dbReference type="KEGG" id="rce:RC1_0224"/>
<keyword evidence="3" id="KW-0969">Cilium</keyword>